<dbReference type="eggNOG" id="COG2062">
    <property type="taxonomic scope" value="Bacteria"/>
</dbReference>
<dbReference type="AlphaFoldDB" id="A1WTJ8"/>
<keyword evidence="2" id="KW-1185">Reference proteome</keyword>
<dbReference type="STRING" id="349124.Hhal_0216"/>
<dbReference type="RefSeq" id="WP_011813033.1">
    <property type="nucleotide sequence ID" value="NC_008789.1"/>
</dbReference>
<sequence>MGQVLVVRHAIAEPRDQAPDGRDRTRRVSDRGERVMRRAALGLRRVVEHLPLVAHSPLTRAVQTAAILDAAFPETTARRELAALAPGGDPAAVFRWLAEVSEYPVALVGHEPDLGYWVGQALTGTPVSFLAFRKASICLLEFPDGPAPGAGRLTGHFPPEVLGDLSEVAE</sequence>
<dbReference type="EMBL" id="CP000544">
    <property type="protein sequence ID" value="ABM61010.1"/>
    <property type="molecule type" value="Genomic_DNA"/>
</dbReference>
<accession>A1WTJ8</accession>
<proteinExistence type="predicted"/>
<dbReference type="CDD" id="cd07067">
    <property type="entry name" value="HP_PGM_like"/>
    <property type="match status" value="1"/>
</dbReference>
<organism evidence="1 2">
    <name type="scientific">Halorhodospira halophila (strain DSM 244 / SL1)</name>
    <name type="common">Ectothiorhodospira halophila (strain DSM 244 / SL1)</name>
    <dbReference type="NCBI Taxonomy" id="349124"/>
    <lineage>
        <taxon>Bacteria</taxon>
        <taxon>Pseudomonadati</taxon>
        <taxon>Pseudomonadota</taxon>
        <taxon>Gammaproteobacteria</taxon>
        <taxon>Chromatiales</taxon>
        <taxon>Ectothiorhodospiraceae</taxon>
        <taxon>Halorhodospira</taxon>
    </lineage>
</organism>
<dbReference type="InterPro" id="IPR029033">
    <property type="entry name" value="His_PPase_superfam"/>
</dbReference>
<protein>
    <submittedName>
        <fullName evidence="1">Phosphohistidine phosphatase, SixA</fullName>
    </submittedName>
</protein>
<evidence type="ECO:0000313" key="2">
    <source>
        <dbReference type="Proteomes" id="UP000000647"/>
    </source>
</evidence>
<dbReference type="KEGG" id="hha:Hhal_0216"/>
<reference evidence="1 2" key="2">
    <citation type="journal article" date="2013" name="Stand. Genomic Sci.">
        <title>Complete genome sequence of Halorhodospira halophila SL1.</title>
        <authorList>
            <person name="Challacombe J.F."/>
            <person name="Majid S."/>
            <person name="Deole R."/>
            <person name="Brettin T.S."/>
            <person name="Bruce D."/>
            <person name="Delano S.F."/>
            <person name="Detter J.C."/>
            <person name="Gleasner C.D."/>
            <person name="Han C.S."/>
            <person name="Misra M."/>
            <person name="Reitenga K.G."/>
            <person name="Mikhailova N."/>
            <person name="Woyke T."/>
            <person name="Pitluck S."/>
            <person name="Nolan M."/>
            <person name="Land M.L."/>
            <person name="Saunders E."/>
            <person name="Tapia R."/>
            <person name="Lapidus A."/>
            <person name="Ivanova N."/>
            <person name="Hoff W.D."/>
        </authorList>
    </citation>
    <scope>NUCLEOTIDE SEQUENCE [LARGE SCALE GENOMIC DNA]</scope>
    <source>
        <strain evidence="2">DSM 244 / SL1</strain>
    </source>
</reference>
<dbReference type="SUPFAM" id="SSF53254">
    <property type="entry name" value="Phosphoglycerate mutase-like"/>
    <property type="match status" value="1"/>
</dbReference>
<dbReference type="HOGENOM" id="CLU_084603_3_1_6"/>
<dbReference type="OrthoDB" id="9810154at2"/>
<reference evidence="2" key="1">
    <citation type="submission" date="2006-12" db="EMBL/GenBank/DDBJ databases">
        <title>Complete sequence of Halorhodospira halophila SL1.</title>
        <authorList>
            <consortium name="US DOE Joint Genome Institute"/>
            <person name="Copeland A."/>
            <person name="Lucas S."/>
            <person name="Lapidus A."/>
            <person name="Barry K."/>
            <person name="Detter J.C."/>
            <person name="Glavina del Rio T."/>
            <person name="Hammon N."/>
            <person name="Israni S."/>
            <person name="Dalin E."/>
            <person name="Tice H."/>
            <person name="Pitluck S."/>
            <person name="Saunders E."/>
            <person name="Brettin T."/>
            <person name="Bruce D."/>
            <person name="Han C."/>
            <person name="Tapia R."/>
            <person name="Schmutz J."/>
            <person name="Larimer F."/>
            <person name="Land M."/>
            <person name="Hauser L."/>
            <person name="Kyrpides N."/>
            <person name="Mikhailova N."/>
            <person name="Hoff W."/>
            <person name="Richardson P."/>
        </authorList>
    </citation>
    <scope>NUCLEOTIDE SEQUENCE [LARGE SCALE GENOMIC DNA]</scope>
    <source>
        <strain evidence="2">DSM 244 / SL1</strain>
    </source>
</reference>
<dbReference type="Proteomes" id="UP000000647">
    <property type="component" value="Chromosome"/>
</dbReference>
<dbReference type="Gene3D" id="3.40.50.1240">
    <property type="entry name" value="Phosphoglycerate mutase-like"/>
    <property type="match status" value="1"/>
</dbReference>
<gene>
    <name evidence="1" type="ordered locus">Hhal_0216</name>
</gene>
<name>A1WTJ8_HALHL</name>
<evidence type="ECO:0000313" key="1">
    <source>
        <dbReference type="EMBL" id="ABM61010.1"/>
    </source>
</evidence>
<dbReference type="InterPro" id="IPR013078">
    <property type="entry name" value="His_Pase_superF_clade-1"/>
</dbReference>